<gene>
    <name evidence="6" type="ORF">FYJ37_14515</name>
</gene>
<sequence>MFLLSELGIILFYFNGQKKKGEIFIREAPEKFKLEDTTIWSFPERGSWATHSGKYRGNWSPYIPRNLILRYSKKKDWILDQFLGSGTTLIEAKLLGRNAIGVDINSEAVKLSNTNLNFTCQERSKIFTKQGNANNLSFIKDESIDLICTHPPYADIIRYSKEIPGDISHLKYEEFLKELEQVARESYRVLKRQGICAIMIGDIRRKGYVLPLGMNSMQKFVEAGFKLKEIIIKEQHNCRSAYYWEGRERKFLMLAHEYIFILEKTDCYNSM</sequence>
<organism evidence="6 7">
    <name type="scientific">Clostridium scindens (strain JCM 10418 / VPI 12708)</name>
    <dbReference type="NCBI Taxonomy" id="29347"/>
    <lineage>
        <taxon>Bacteria</taxon>
        <taxon>Bacillati</taxon>
        <taxon>Bacillota</taxon>
        <taxon>Clostridia</taxon>
        <taxon>Lachnospirales</taxon>
        <taxon>Lachnospiraceae</taxon>
    </lineage>
</organism>
<accession>A0A844FDG5</accession>
<feature type="domain" description="DNA methylase N-4/N-6" evidence="5">
    <location>
        <begin position="21"/>
        <end position="113"/>
    </location>
</feature>
<keyword evidence="1 6" id="KW-0489">Methyltransferase</keyword>
<dbReference type="SUPFAM" id="SSF53335">
    <property type="entry name" value="S-adenosyl-L-methionine-dependent methyltransferases"/>
    <property type="match status" value="2"/>
</dbReference>
<comment type="similarity">
    <text evidence="4">Belongs to the N(4)/N(6)-methyltransferase family.</text>
</comment>
<name>A0A844FDG5_CLOSV</name>
<dbReference type="PANTHER" id="PTHR14911:SF13">
    <property type="entry name" value="TRNA (GUANINE(6)-N2)-METHYLTRANSFERASE THUMP3"/>
    <property type="match status" value="1"/>
</dbReference>
<evidence type="ECO:0000313" key="7">
    <source>
        <dbReference type="Proteomes" id="UP000462363"/>
    </source>
</evidence>
<dbReference type="AlphaFoldDB" id="A0A844FDG5"/>
<evidence type="ECO:0000313" key="6">
    <source>
        <dbReference type="EMBL" id="MSS41514.1"/>
    </source>
</evidence>
<dbReference type="PRINTS" id="PR00508">
    <property type="entry name" value="S21N4MTFRASE"/>
</dbReference>
<dbReference type="GO" id="GO:0009307">
    <property type="term" value="P:DNA restriction-modification system"/>
    <property type="evidence" value="ECO:0007669"/>
    <property type="project" value="UniProtKB-KW"/>
</dbReference>
<evidence type="ECO:0000259" key="5">
    <source>
        <dbReference type="Pfam" id="PF01555"/>
    </source>
</evidence>
<feature type="domain" description="DNA methylase N-4/N-6" evidence="5">
    <location>
        <begin position="144"/>
        <end position="268"/>
    </location>
</feature>
<dbReference type="GO" id="GO:0016423">
    <property type="term" value="F:tRNA (guanine) methyltransferase activity"/>
    <property type="evidence" value="ECO:0007669"/>
    <property type="project" value="TreeGrafter"/>
</dbReference>
<dbReference type="Pfam" id="PF01555">
    <property type="entry name" value="N6_N4_Mtase"/>
    <property type="match status" value="2"/>
</dbReference>
<dbReference type="GO" id="GO:0003677">
    <property type="term" value="F:DNA binding"/>
    <property type="evidence" value="ECO:0007669"/>
    <property type="project" value="InterPro"/>
</dbReference>
<dbReference type="InterPro" id="IPR001091">
    <property type="entry name" value="RM_Methyltransferase"/>
</dbReference>
<dbReference type="GO" id="GO:0030488">
    <property type="term" value="P:tRNA methylation"/>
    <property type="evidence" value="ECO:0007669"/>
    <property type="project" value="TreeGrafter"/>
</dbReference>
<evidence type="ECO:0000256" key="2">
    <source>
        <dbReference type="ARBA" id="ARBA00022679"/>
    </source>
</evidence>
<evidence type="ECO:0000256" key="1">
    <source>
        <dbReference type="ARBA" id="ARBA00022603"/>
    </source>
</evidence>
<dbReference type="InterPro" id="IPR029063">
    <property type="entry name" value="SAM-dependent_MTases_sf"/>
</dbReference>
<dbReference type="Proteomes" id="UP000462363">
    <property type="component" value="Unassembled WGS sequence"/>
</dbReference>
<evidence type="ECO:0000256" key="4">
    <source>
        <dbReference type="RuleBase" id="RU362026"/>
    </source>
</evidence>
<comment type="caution">
    <text evidence="6">The sequence shown here is derived from an EMBL/GenBank/DDBJ whole genome shotgun (WGS) entry which is preliminary data.</text>
</comment>
<keyword evidence="3" id="KW-0680">Restriction system</keyword>
<dbReference type="PANTHER" id="PTHR14911">
    <property type="entry name" value="THUMP DOMAIN-CONTAINING"/>
    <property type="match status" value="1"/>
</dbReference>
<keyword evidence="2 6" id="KW-0808">Transferase</keyword>
<dbReference type="CDD" id="cd02440">
    <property type="entry name" value="AdoMet_MTases"/>
    <property type="match status" value="1"/>
</dbReference>
<dbReference type="InterPro" id="IPR002941">
    <property type="entry name" value="DNA_methylase_N4/N6"/>
</dbReference>
<proteinExistence type="inferred from homology"/>
<dbReference type="EC" id="2.1.1.-" evidence="4"/>
<reference evidence="6 7" key="1">
    <citation type="submission" date="2019-08" db="EMBL/GenBank/DDBJ databases">
        <title>In-depth cultivation of the pig gut microbiome towards novel bacterial diversity and tailored functional studies.</title>
        <authorList>
            <person name="Wylensek D."/>
            <person name="Hitch T.C.A."/>
            <person name="Clavel T."/>
        </authorList>
    </citation>
    <scope>NUCLEOTIDE SEQUENCE [LARGE SCALE GENOMIC DNA]</scope>
    <source>
        <strain evidence="6 7">BL-389-WT-3D</strain>
    </source>
</reference>
<dbReference type="Gene3D" id="3.40.50.150">
    <property type="entry name" value="Vaccinia Virus protein VP39"/>
    <property type="match status" value="2"/>
</dbReference>
<dbReference type="EMBL" id="VUMB01000038">
    <property type="protein sequence ID" value="MSS41514.1"/>
    <property type="molecule type" value="Genomic_DNA"/>
</dbReference>
<dbReference type="RefSeq" id="WP_009249581.1">
    <property type="nucleotide sequence ID" value="NZ_AP024846.1"/>
</dbReference>
<protein>
    <recommendedName>
        <fullName evidence="4">Methyltransferase</fullName>
        <ecNumber evidence="4">2.1.1.-</ecNumber>
    </recommendedName>
</protein>
<dbReference type="GO" id="GO:0008170">
    <property type="term" value="F:N-methyltransferase activity"/>
    <property type="evidence" value="ECO:0007669"/>
    <property type="project" value="InterPro"/>
</dbReference>
<evidence type="ECO:0000256" key="3">
    <source>
        <dbReference type="ARBA" id="ARBA00022747"/>
    </source>
</evidence>